<evidence type="ECO:0000256" key="1">
    <source>
        <dbReference type="SAM" id="MobiDB-lite"/>
    </source>
</evidence>
<keyword evidence="2" id="KW-0472">Membrane</keyword>
<dbReference type="RefSeq" id="XP_027616547.1">
    <property type="nucleotide sequence ID" value="XM_027760746.1"/>
</dbReference>
<dbReference type="Proteomes" id="UP000287166">
    <property type="component" value="Unassembled WGS sequence"/>
</dbReference>
<dbReference type="OrthoDB" id="2757242at2759"/>
<feature type="transmembrane region" description="Helical" evidence="2">
    <location>
        <begin position="225"/>
        <end position="244"/>
    </location>
</feature>
<feature type="transmembrane region" description="Helical" evidence="2">
    <location>
        <begin position="250"/>
        <end position="272"/>
    </location>
</feature>
<dbReference type="InterPro" id="IPR045339">
    <property type="entry name" value="DUF6534"/>
</dbReference>
<feature type="region of interest" description="Disordered" evidence="1">
    <location>
        <begin position="343"/>
        <end position="379"/>
    </location>
</feature>
<dbReference type="PANTHER" id="PTHR40465:SF1">
    <property type="entry name" value="DUF6534 DOMAIN-CONTAINING PROTEIN"/>
    <property type="match status" value="1"/>
</dbReference>
<dbReference type="EMBL" id="BFAD01000008">
    <property type="protein sequence ID" value="GBE85634.1"/>
    <property type="molecule type" value="Genomic_DNA"/>
</dbReference>
<keyword evidence="2" id="KW-0812">Transmembrane</keyword>
<accession>A0A401GV67</accession>
<reference evidence="4 5" key="1">
    <citation type="journal article" date="2018" name="Sci. Rep.">
        <title>Genome sequence of the cauliflower mushroom Sparassis crispa (Hanabiratake) and its association with beneficial usage.</title>
        <authorList>
            <person name="Kiyama R."/>
            <person name="Furutani Y."/>
            <person name="Kawaguchi K."/>
            <person name="Nakanishi T."/>
        </authorList>
    </citation>
    <scope>NUCLEOTIDE SEQUENCE [LARGE SCALE GENOMIC DNA]</scope>
</reference>
<feature type="transmembrane region" description="Helical" evidence="2">
    <location>
        <begin position="111"/>
        <end position="130"/>
    </location>
</feature>
<evidence type="ECO:0000259" key="3">
    <source>
        <dbReference type="Pfam" id="PF20152"/>
    </source>
</evidence>
<evidence type="ECO:0000313" key="4">
    <source>
        <dbReference type="EMBL" id="GBE85634.1"/>
    </source>
</evidence>
<keyword evidence="2" id="KW-1133">Transmembrane helix</keyword>
<dbReference type="InParanoid" id="A0A401GV67"/>
<comment type="caution">
    <text evidence="4">The sequence shown here is derived from an EMBL/GenBank/DDBJ whole genome shotgun (WGS) entry which is preliminary data.</text>
</comment>
<protein>
    <recommendedName>
        <fullName evidence="3">DUF6534 domain-containing protein</fullName>
    </recommendedName>
</protein>
<dbReference type="STRING" id="139825.A0A401GV67"/>
<evidence type="ECO:0000313" key="5">
    <source>
        <dbReference type="Proteomes" id="UP000287166"/>
    </source>
</evidence>
<name>A0A401GV67_9APHY</name>
<feature type="transmembrane region" description="Helical" evidence="2">
    <location>
        <begin position="142"/>
        <end position="165"/>
    </location>
</feature>
<feature type="transmembrane region" description="Helical" evidence="2">
    <location>
        <begin position="185"/>
        <end position="204"/>
    </location>
</feature>
<sequence>MTMFLPRQSLELDYTEQTGLEIVHVGLTGTIGAALIAHIISLFLNAFTWIQTVIYFQKNYADWILFKGVVVVICLLGIAHEALVTQGLYVYLVTFRGNSADVLRPQWAFGAQVYVTELNNVIIRSVYAYRIWRLSIGRLQRAVSLVIVVLSCYVFGSSCIFGTIGVRTIAWLDNQNATWTVYSSYGVEIVTDCLIATSMCFLLVRLRTGLTGSDSIVQKFMAYSIYTGVLTTICVAMTLATYIADPSSFVYLSFYFIFSKLYTISLLGSLNARTLLIGDSQRTTQILTTAVILEGGSQPSLLSAAEEVEVGRSRMSIEVGEDVEAWNREQSCLALESVSVQASSRRENDTESVTARHATHPQVHMSSITEGGKSSFIST</sequence>
<feature type="transmembrane region" description="Helical" evidence="2">
    <location>
        <begin position="31"/>
        <end position="56"/>
    </location>
</feature>
<proteinExistence type="predicted"/>
<keyword evidence="5" id="KW-1185">Reference proteome</keyword>
<dbReference type="PANTHER" id="PTHR40465">
    <property type="entry name" value="CHROMOSOME 1, WHOLE GENOME SHOTGUN SEQUENCE"/>
    <property type="match status" value="1"/>
</dbReference>
<feature type="transmembrane region" description="Helical" evidence="2">
    <location>
        <begin position="68"/>
        <end position="91"/>
    </location>
</feature>
<evidence type="ECO:0000256" key="2">
    <source>
        <dbReference type="SAM" id="Phobius"/>
    </source>
</evidence>
<dbReference type="Pfam" id="PF20152">
    <property type="entry name" value="DUF6534"/>
    <property type="match status" value="1"/>
</dbReference>
<dbReference type="AlphaFoldDB" id="A0A401GV67"/>
<feature type="domain" description="DUF6534" evidence="3">
    <location>
        <begin position="189"/>
        <end position="273"/>
    </location>
</feature>
<dbReference type="GeneID" id="38782551"/>
<gene>
    <name evidence="4" type="ORF">SCP_0801530</name>
</gene>
<organism evidence="4 5">
    <name type="scientific">Sparassis crispa</name>
    <dbReference type="NCBI Taxonomy" id="139825"/>
    <lineage>
        <taxon>Eukaryota</taxon>
        <taxon>Fungi</taxon>
        <taxon>Dikarya</taxon>
        <taxon>Basidiomycota</taxon>
        <taxon>Agaricomycotina</taxon>
        <taxon>Agaricomycetes</taxon>
        <taxon>Polyporales</taxon>
        <taxon>Sparassidaceae</taxon>
        <taxon>Sparassis</taxon>
    </lineage>
</organism>